<keyword evidence="2 5" id="KW-0689">Ribosomal protein</keyword>
<dbReference type="SUPFAM" id="SSF48662">
    <property type="entry name" value="Ribosomal protein L39e"/>
    <property type="match status" value="1"/>
</dbReference>
<reference evidence="6" key="1">
    <citation type="journal article" date="2014" name="Int. J. Syst. Evol. Microbiol.">
        <title>Complete genome sequence of Corynebacterium casei LMG S-19264T (=DSM 44701T), isolated from a smear-ripened cheese.</title>
        <authorList>
            <consortium name="US DOE Joint Genome Institute (JGI-PGF)"/>
            <person name="Walter F."/>
            <person name="Albersmeier A."/>
            <person name="Kalinowski J."/>
            <person name="Ruckert C."/>
        </authorList>
    </citation>
    <scope>NUCLEOTIDE SEQUENCE</scope>
    <source>
        <strain evidence="6">JCM 31740</strain>
    </source>
</reference>
<evidence type="ECO:0000256" key="5">
    <source>
        <dbReference type="HAMAP-Rule" id="MF_00629"/>
    </source>
</evidence>
<proteinExistence type="inferred from homology"/>
<comment type="caution">
    <text evidence="6">The sequence shown here is derived from an EMBL/GenBank/DDBJ whole genome shotgun (WGS) entry which is preliminary data.</text>
</comment>
<dbReference type="PANTHER" id="PTHR19970">
    <property type="entry name" value="RIBOSOMAL PROTEIN L39E"/>
    <property type="match status" value="1"/>
</dbReference>
<sequence length="53" mass="6352">MEVSKAKPLALKLRLGKKLRANRAIPAWIILRTNNEVRYNPIRRNWRRTKLKV</sequence>
<evidence type="ECO:0000256" key="2">
    <source>
        <dbReference type="ARBA" id="ARBA00022980"/>
    </source>
</evidence>
<dbReference type="Pfam" id="PF00832">
    <property type="entry name" value="Ribosomal_L39"/>
    <property type="match status" value="1"/>
</dbReference>
<name>A0A830H1Z2_9CREN</name>
<dbReference type="FunFam" id="1.10.1620.10:FF:000001">
    <property type="entry name" value="60S ribosomal protein-like L39"/>
    <property type="match status" value="1"/>
</dbReference>
<evidence type="ECO:0000313" key="6">
    <source>
        <dbReference type="EMBL" id="GGT93730.1"/>
    </source>
</evidence>
<dbReference type="InterPro" id="IPR020083">
    <property type="entry name" value="Ribosomal_eL39_CS"/>
</dbReference>
<evidence type="ECO:0000256" key="4">
    <source>
        <dbReference type="ARBA" id="ARBA00035234"/>
    </source>
</evidence>
<dbReference type="InterPro" id="IPR023626">
    <property type="entry name" value="Ribosomal_eL39_dom_sf"/>
</dbReference>
<dbReference type="AlphaFoldDB" id="A0A830H1Z2"/>
<evidence type="ECO:0000256" key="1">
    <source>
        <dbReference type="ARBA" id="ARBA00009339"/>
    </source>
</evidence>
<organism evidence="6 7">
    <name type="scientific">Sulfodiicoccus acidiphilus</name>
    <dbReference type="NCBI Taxonomy" id="1670455"/>
    <lineage>
        <taxon>Archaea</taxon>
        <taxon>Thermoproteota</taxon>
        <taxon>Thermoprotei</taxon>
        <taxon>Sulfolobales</taxon>
        <taxon>Sulfolobaceae</taxon>
        <taxon>Sulfodiicoccus</taxon>
    </lineage>
</organism>
<evidence type="ECO:0000313" key="7">
    <source>
        <dbReference type="Proteomes" id="UP000616143"/>
    </source>
</evidence>
<gene>
    <name evidence="5" type="primary">rpl39e</name>
    <name evidence="6" type="ORF">GCM10007116_09320</name>
</gene>
<dbReference type="GO" id="GO:0006412">
    <property type="term" value="P:translation"/>
    <property type="evidence" value="ECO:0007669"/>
    <property type="project" value="UniProtKB-UniRule"/>
</dbReference>
<comment type="similarity">
    <text evidence="1 5">Belongs to the eukaryotic ribosomal protein eL39 family.</text>
</comment>
<dbReference type="Gene3D" id="1.10.1620.10">
    <property type="entry name" value="Ribosomal protein L39e"/>
    <property type="match status" value="1"/>
</dbReference>
<dbReference type="InterPro" id="IPR000077">
    <property type="entry name" value="Ribosomal_eL39"/>
</dbReference>
<dbReference type="GO" id="GO:0022625">
    <property type="term" value="C:cytosolic large ribosomal subunit"/>
    <property type="evidence" value="ECO:0007669"/>
    <property type="project" value="TreeGrafter"/>
</dbReference>
<protein>
    <recommendedName>
        <fullName evidence="4 5">Large ribosomal subunit protein eL39</fullName>
    </recommendedName>
</protein>
<dbReference type="GO" id="GO:0003735">
    <property type="term" value="F:structural constituent of ribosome"/>
    <property type="evidence" value="ECO:0007669"/>
    <property type="project" value="InterPro"/>
</dbReference>
<keyword evidence="3 5" id="KW-0687">Ribonucleoprotein</keyword>
<dbReference type="Proteomes" id="UP000616143">
    <property type="component" value="Unassembled WGS sequence"/>
</dbReference>
<dbReference type="HAMAP" id="MF_00629">
    <property type="entry name" value="Ribosomal_eL39"/>
    <property type="match status" value="1"/>
</dbReference>
<reference evidence="6" key="2">
    <citation type="submission" date="2020-09" db="EMBL/GenBank/DDBJ databases">
        <authorList>
            <person name="Sun Q."/>
            <person name="Ohkuma M."/>
        </authorList>
    </citation>
    <scope>NUCLEOTIDE SEQUENCE</scope>
    <source>
        <strain evidence="6">JCM 31740</strain>
    </source>
</reference>
<dbReference type="PROSITE" id="PS00051">
    <property type="entry name" value="RIBOSOMAL_L39E"/>
    <property type="match status" value="1"/>
</dbReference>
<dbReference type="NCBIfam" id="NF002316">
    <property type="entry name" value="PRK01242.1"/>
    <property type="match status" value="1"/>
</dbReference>
<accession>A0A830H1Z2</accession>
<dbReference type="EMBL" id="BMQS01000007">
    <property type="protein sequence ID" value="GGT93730.1"/>
    <property type="molecule type" value="Genomic_DNA"/>
</dbReference>
<evidence type="ECO:0000256" key="3">
    <source>
        <dbReference type="ARBA" id="ARBA00023274"/>
    </source>
</evidence>
<dbReference type="PANTHER" id="PTHR19970:SF0">
    <property type="entry name" value="LARGE RIBOSOMAL SUBUNIT PROTEIN EL39"/>
    <property type="match status" value="1"/>
</dbReference>